<dbReference type="EMBL" id="JAEDAO010000001">
    <property type="protein sequence ID" value="MBK0392551.1"/>
    <property type="molecule type" value="Genomic_DNA"/>
</dbReference>
<proteinExistence type="inferred from homology"/>
<sequence>MLHLPALRRRDLLVAGGLATLFGRTALAQATPRFLVAAAAGGATDLLTRVFAQWLGEEWGRPCVVENRPGAGGLIATQALQKAPADGNTLMLAALSHVANLGMMESAQYDPVKDFTPIAKLLNFASVLVVNPAVPARTMKEFIAYAKANPGKLNWGLGATGTSQHLAGVMLAREAGIQYATIPYKGGGPAMNDLLAGQVHFMIESIPTARPHIQSGKIRALGVTGGQRSTGLPDVPTIAEAALPGFDVQTWFALMGPAGLPADFVQSTYQHLQTIMARPVVREKLLSLGAQPELQNPAQTKAFIEAEARRWLPIIKEAGIKV</sequence>
<dbReference type="SUPFAM" id="SSF53850">
    <property type="entry name" value="Periplasmic binding protein-like II"/>
    <property type="match status" value="1"/>
</dbReference>
<evidence type="ECO:0000313" key="3">
    <source>
        <dbReference type="Proteomes" id="UP000617041"/>
    </source>
</evidence>
<comment type="caution">
    <text evidence="2">The sequence shown here is derived from an EMBL/GenBank/DDBJ whole genome shotgun (WGS) entry which is preliminary data.</text>
</comment>
<dbReference type="Proteomes" id="UP000617041">
    <property type="component" value="Unassembled WGS sequence"/>
</dbReference>
<dbReference type="Gene3D" id="3.40.190.150">
    <property type="entry name" value="Bordetella uptake gene, domain 1"/>
    <property type="match status" value="1"/>
</dbReference>
<comment type="similarity">
    <text evidence="1">Belongs to the UPF0065 (bug) family.</text>
</comment>
<dbReference type="InterPro" id="IPR005064">
    <property type="entry name" value="BUG"/>
</dbReference>
<reference evidence="2" key="1">
    <citation type="submission" date="2020-12" db="EMBL/GenBank/DDBJ databases">
        <title>Ramlibacter sp. nov., isolated from a freshwater alga, Cryptomonas.</title>
        <authorList>
            <person name="Kim H.M."/>
            <person name="Jeon C.O."/>
        </authorList>
    </citation>
    <scope>NUCLEOTIDE SEQUENCE</scope>
    <source>
        <strain evidence="2">CrO1</strain>
    </source>
</reference>
<dbReference type="PIRSF" id="PIRSF017082">
    <property type="entry name" value="YflP"/>
    <property type="match status" value="1"/>
</dbReference>
<evidence type="ECO:0000256" key="1">
    <source>
        <dbReference type="ARBA" id="ARBA00006987"/>
    </source>
</evidence>
<dbReference type="Gene3D" id="3.40.190.10">
    <property type="entry name" value="Periplasmic binding protein-like II"/>
    <property type="match status" value="1"/>
</dbReference>
<dbReference type="Pfam" id="PF03401">
    <property type="entry name" value="TctC"/>
    <property type="match status" value="1"/>
</dbReference>
<dbReference type="PROSITE" id="PS51318">
    <property type="entry name" value="TAT"/>
    <property type="match status" value="1"/>
</dbReference>
<dbReference type="RefSeq" id="WP_200787480.1">
    <property type="nucleotide sequence ID" value="NZ_JAEDAO010000001.1"/>
</dbReference>
<accession>A0A934Q0H6</accession>
<dbReference type="PANTHER" id="PTHR42928:SF5">
    <property type="entry name" value="BLR1237 PROTEIN"/>
    <property type="match status" value="1"/>
</dbReference>
<organism evidence="2 3">
    <name type="scientific">Ramlibacter algicola</name>
    <dbReference type="NCBI Taxonomy" id="2795217"/>
    <lineage>
        <taxon>Bacteria</taxon>
        <taxon>Pseudomonadati</taxon>
        <taxon>Pseudomonadota</taxon>
        <taxon>Betaproteobacteria</taxon>
        <taxon>Burkholderiales</taxon>
        <taxon>Comamonadaceae</taxon>
        <taxon>Ramlibacter</taxon>
    </lineage>
</organism>
<keyword evidence="3" id="KW-1185">Reference proteome</keyword>
<dbReference type="PANTHER" id="PTHR42928">
    <property type="entry name" value="TRICARBOXYLATE-BINDING PROTEIN"/>
    <property type="match status" value="1"/>
</dbReference>
<protein>
    <submittedName>
        <fullName evidence="2">Tripartite tricarboxylate transporter substrate binding protein</fullName>
    </submittedName>
</protein>
<dbReference type="InterPro" id="IPR042100">
    <property type="entry name" value="Bug_dom1"/>
</dbReference>
<evidence type="ECO:0000313" key="2">
    <source>
        <dbReference type="EMBL" id="MBK0392551.1"/>
    </source>
</evidence>
<dbReference type="CDD" id="cd13578">
    <property type="entry name" value="PBP2_Bug27"/>
    <property type="match status" value="1"/>
</dbReference>
<dbReference type="InterPro" id="IPR006311">
    <property type="entry name" value="TAT_signal"/>
</dbReference>
<gene>
    <name evidence="2" type="ORF">I8E28_08100</name>
</gene>
<dbReference type="AlphaFoldDB" id="A0A934Q0H6"/>
<name>A0A934Q0H6_9BURK</name>